<sequence>NDSVETISTRNTKAKVSLEVREVVNASDEDVNDPNSKDFIRFMSAKQGNDATTIYVHDHSLRKTKVNETSIEECARVLSENLQDTFKRVTKSDQILQLYDQFVEPEQFDPRDELKRSKNAIENYLRRRAEFAY</sequence>
<evidence type="ECO:0000313" key="2">
    <source>
        <dbReference type="Proteomes" id="UP000054047"/>
    </source>
</evidence>
<dbReference type="AlphaFoldDB" id="A0A0C2FPH7"/>
<dbReference type="OrthoDB" id="10400416at2759"/>
<feature type="non-terminal residue" evidence="1">
    <location>
        <position position="1"/>
    </location>
</feature>
<name>A0A0C2FPH7_9BILA</name>
<reference evidence="1 2" key="1">
    <citation type="submission" date="2013-12" db="EMBL/GenBank/DDBJ databases">
        <title>Draft genome of the parsitic nematode Ancylostoma duodenale.</title>
        <authorList>
            <person name="Mitreva M."/>
        </authorList>
    </citation>
    <scope>NUCLEOTIDE SEQUENCE [LARGE SCALE GENOMIC DNA]</scope>
    <source>
        <strain evidence="1 2">Zhejiang</strain>
    </source>
</reference>
<keyword evidence="2" id="KW-1185">Reference proteome</keyword>
<evidence type="ECO:0000313" key="1">
    <source>
        <dbReference type="EMBL" id="KIH50420.1"/>
    </source>
</evidence>
<gene>
    <name evidence="1" type="ORF">ANCDUO_19501</name>
</gene>
<organism evidence="1 2">
    <name type="scientific">Ancylostoma duodenale</name>
    <dbReference type="NCBI Taxonomy" id="51022"/>
    <lineage>
        <taxon>Eukaryota</taxon>
        <taxon>Metazoa</taxon>
        <taxon>Ecdysozoa</taxon>
        <taxon>Nematoda</taxon>
        <taxon>Chromadorea</taxon>
        <taxon>Rhabditida</taxon>
        <taxon>Rhabditina</taxon>
        <taxon>Rhabditomorpha</taxon>
        <taxon>Strongyloidea</taxon>
        <taxon>Ancylostomatidae</taxon>
        <taxon>Ancylostomatinae</taxon>
        <taxon>Ancylostoma</taxon>
    </lineage>
</organism>
<protein>
    <submittedName>
        <fullName evidence="1">Uncharacterized protein</fullName>
    </submittedName>
</protein>
<accession>A0A0C2FPH7</accession>
<dbReference type="EMBL" id="KN749774">
    <property type="protein sequence ID" value="KIH50420.1"/>
    <property type="molecule type" value="Genomic_DNA"/>
</dbReference>
<proteinExistence type="predicted"/>
<feature type="non-terminal residue" evidence="1">
    <location>
        <position position="133"/>
    </location>
</feature>
<dbReference type="Proteomes" id="UP000054047">
    <property type="component" value="Unassembled WGS sequence"/>
</dbReference>